<sequence>MPVAPMTTKNIKLGVGHKILSLGIWKGVRIDLGSHVYDVDALVLELWGKPFVVYTYHKSLKHFLQQRISSPDQQCWLAKLLGYQFEVKYKPDLENKAAEALSRYYDEGEMKTMISYPQWVGRKKLLDEIANDTHIQKMSMKMLENPYAKPGFYVKQGVLFFSHGMIVSLYTQLWNED</sequence>
<name>A0A9D4VYI5_PEA</name>
<evidence type="ECO:0000313" key="2">
    <source>
        <dbReference type="Proteomes" id="UP001058974"/>
    </source>
</evidence>
<dbReference type="InterPro" id="IPR043502">
    <property type="entry name" value="DNA/RNA_pol_sf"/>
</dbReference>
<accession>A0A9D4VYI5</accession>
<reference evidence="1 2" key="1">
    <citation type="journal article" date="2022" name="Nat. Genet.">
        <title>Improved pea reference genome and pan-genome highlight genomic features and evolutionary characteristics.</title>
        <authorList>
            <person name="Yang T."/>
            <person name="Liu R."/>
            <person name="Luo Y."/>
            <person name="Hu S."/>
            <person name="Wang D."/>
            <person name="Wang C."/>
            <person name="Pandey M.K."/>
            <person name="Ge S."/>
            <person name="Xu Q."/>
            <person name="Li N."/>
            <person name="Li G."/>
            <person name="Huang Y."/>
            <person name="Saxena R.K."/>
            <person name="Ji Y."/>
            <person name="Li M."/>
            <person name="Yan X."/>
            <person name="He Y."/>
            <person name="Liu Y."/>
            <person name="Wang X."/>
            <person name="Xiang C."/>
            <person name="Varshney R.K."/>
            <person name="Ding H."/>
            <person name="Gao S."/>
            <person name="Zong X."/>
        </authorList>
    </citation>
    <scope>NUCLEOTIDE SEQUENCE [LARGE SCALE GENOMIC DNA]</scope>
    <source>
        <strain evidence="1 2">cv. Zhongwan 6</strain>
    </source>
</reference>
<dbReference type="SUPFAM" id="SSF56672">
    <property type="entry name" value="DNA/RNA polymerases"/>
    <property type="match status" value="1"/>
</dbReference>
<dbReference type="EMBL" id="JAMSHJ010000007">
    <property type="protein sequence ID" value="KAI5391264.1"/>
    <property type="molecule type" value="Genomic_DNA"/>
</dbReference>
<evidence type="ECO:0000313" key="1">
    <source>
        <dbReference type="EMBL" id="KAI5391264.1"/>
    </source>
</evidence>
<proteinExistence type="predicted"/>
<protein>
    <recommendedName>
        <fullName evidence="3">Reverse transcriptase RNase H-like domain-containing protein</fullName>
    </recommendedName>
</protein>
<gene>
    <name evidence="1" type="ORF">KIW84_076201</name>
</gene>
<keyword evidence="2" id="KW-1185">Reference proteome</keyword>
<dbReference type="AlphaFoldDB" id="A0A9D4VYI5"/>
<dbReference type="Gramene" id="Psat07G0620100-T1">
    <property type="protein sequence ID" value="KAI5391264.1"/>
    <property type="gene ID" value="KIW84_076201"/>
</dbReference>
<comment type="caution">
    <text evidence="1">The sequence shown here is derived from an EMBL/GenBank/DDBJ whole genome shotgun (WGS) entry which is preliminary data.</text>
</comment>
<evidence type="ECO:0008006" key="3">
    <source>
        <dbReference type="Google" id="ProtNLM"/>
    </source>
</evidence>
<organism evidence="1 2">
    <name type="scientific">Pisum sativum</name>
    <name type="common">Garden pea</name>
    <name type="synonym">Lathyrus oleraceus</name>
    <dbReference type="NCBI Taxonomy" id="3888"/>
    <lineage>
        <taxon>Eukaryota</taxon>
        <taxon>Viridiplantae</taxon>
        <taxon>Streptophyta</taxon>
        <taxon>Embryophyta</taxon>
        <taxon>Tracheophyta</taxon>
        <taxon>Spermatophyta</taxon>
        <taxon>Magnoliopsida</taxon>
        <taxon>eudicotyledons</taxon>
        <taxon>Gunneridae</taxon>
        <taxon>Pentapetalae</taxon>
        <taxon>rosids</taxon>
        <taxon>fabids</taxon>
        <taxon>Fabales</taxon>
        <taxon>Fabaceae</taxon>
        <taxon>Papilionoideae</taxon>
        <taxon>50 kb inversion clade</taxon>
        <taxon>NPAAA clade</taxon>
        <taxon>Hologalegina</taxon>
        <taxon>IRL clade</taxon>
        <taxon>Fabeae</taxon>
        <taxon>Lathyrus</taxon>
    </lineage>
</organism>
<dbReference type="Proteomes" id="UP001058974">
    <property type="component" value="Chromosome 7"/>
</dbReference>